<dbReference type="SUPFAM" id="SSF50182">
    <property type="entry name" value="Sm-like ribonucleoproteins"/>
    <property type="match status" value="1"/>
</dbReference>
<evidence type="ECO:0000256" key="3">
    <source>
        <dbReference type="ARBA" id="ARBA00022692"/>
    </source>
</evidence>
<feature type="transmembrane region" description="Helical" evidence="6">
    <location>
        <begin position="94"/>
        <end position="119"/>
    </location>
</feature>
<accession>A0A7G9SSB1</accession>
<evidence type="ECO:0000313" key="10">
    <source>
        <dbReference type="Proteomes" id="UP000515804"/>
    </source>
</evidence>
<dbReference type="EMBL" id="CP060719">
    <property type="protein sequence ID" value="QNN70736.1"/>
    <property type="molecule type" value="Genomic_DNA"/>
</dbReference>
<evidence type="ECO:0000256" key="1">
    <source>
        <dbReference type="ARBA" id="ARBA00004127"/>
    </source>
</evidence>
<feature type="domain" description="Mechanosensitive ion channel MscS C-terminal" evidence="8">
    <location>
        <begin position="333"/>
        <end position="396"/>
    </location>
</feature>
<keyword evidence="4 6" id="KW-1133">Transmembrane helix</keyword>
<dbReference type="GO" id="GO:0008381">
    <property type="term" value="F:mechanosensitive monoatomic ion channel activity"/>
    <property type="evidence" value="ECO:0007669"/>
    <property type="project" value="InterPro"/>
</dbReference>
<evidence type="ECO:0000256" key="4">
    <source>
        <dbReference type="ARBA" id="ARBA00022989"/>
    </source>
</evidence>
<feature type="transmembrane region" description="Helical" evidence="6">
    <location>
        <begin position="17"/>
        <end position="38"/>
    </location>
</feature>
<dbReference type="InterPro" id="IPR030192">
    <property type="entry name" value="YbdG"/>
</dbReference>
<dbReference type="PANTHER" id="PTHR30414:SF0">
    <property type="entry name" value="MINICONDUCTANCE MECHANOSENSITIVE CHANNEL YBDG"/>
    <property type="match status" value="1"/>
</dbReference>
<evidence type="ECO:0000256" key="6">
    <source>
        <dbReference type="SAM" id="Phobius"/>
    </source>
</evidence>
<dbReference type="GO" id="GO:0012505">
    <property type="term" value="C:endomembrane system"/>
    <property type="evidence" value="ECO:0007669"/>
    <property type="project" value="UniProtKB-SubCell"/>
</dbReference>
<dbReference type="AlphaFoldDB" id="A0A7G9SSB1"/>
<evidence type="ECO:0000259" key="7">
    <source>
        <dbReference type="Pfam" id="PF00924"/>
    </source>
</evidence>
<sequence length="424" mass="47521">MSEWIGRLQTSLEPYPWAWTGIALCVLIFAAWLANWLTRHVLLRGLRRLLRATMHREAGHDSEVRLSVIPRLANAVPALVLYAGVVAVPDLPPLAVTVVRALCQAFVVLTLALSAARALDVFNRMYERKPKAHEKPIKGYLQVAKIAVYVLAAISIFATLVGAKFVHVLTGLGAMTAVTMLIFQDTILSFVASVQIGSDGRVRLGDWIEMPSQNADGEVTDIALHTVTVQNWDKTITTIPTKTLISDSFKNWRGMSEAGGRRIKRAMHIDQKSVRFLDQDGLGSMRRFRLIDDYWNEKQRELEAWNARFDGQADAVNTRRATNLGTYRAYVERYLRAHSAVRQDMTLLVRQLQPGETGIPLEVYCFTNDTRWGAYEGIQSDIFDHLLAILPEFGLSVFQSSSDAPLRISLTDARAPAHLRDMAH</sequence>
<keyword evidence="3 6" id="KW-0812">Transmembrane</keyword>
<evidence type="ECO:0000256" key="2">
    <source>
        <dbReference type="ARBA" id="ARBA00008017"/>
    </source>
</evidence>
<keyword evidence="5 6" id="KW-0472">Membrane</keyword>
<dbReference type="Proteomes" id="UP000515804">
    <property type="component" value="Chromosome"/>
</dbReference>
<dbReference type="InterPro" id="IPR023408">
    <property type="entry name" value="MscS_beta-dom_sf"/>
</dbReference>
<protein>
    <submittedName>
        <fullName evidence="9">Mechanosensitive ion channel family protein</fullName>
    </submittedName>
</protein>
<evidence type="ECO:0000259" key="8">
    <source>
        <dbReference type="Pfam" id="PF21082"/>
    </source>
</evidence>
<name>A0A7G9SSB1_9GAMM</name>
<feature type="transmembrane region" description="Helical" evidence="6">
    <location>
        <begin position="165"/>
        <end position="183"/>
    </location>
</feature>
<feature type="domain" description="Mechanosensitive ion channel MscS" evidence="7">
    <location>
        <begin position="185"/>
        <end position="253"/>
    </location>
</feature>
<feature type="transmembrane region" description="Helical" evidence="6">
    <location>
        <begin position="72"/>
        <end position="88"/>
    </location>
</feature>
<reference evidence="9 10" key="1">
    <citation type="submission" date="2020-08" db="EMBL/GenBank/DDBJ databases">
        <title>Genome sequence of Thermomonas carbonis KCTC 42013T.</title>
        <authorList>
            <person name="Hyun D.-W."/>
            <person name="Bae J.-W."/>
        </authorList>
    </citation>
    <scope>NUCLEOTIDE SEQUENCE [LARGE SCALE GENOMIC DNA]</scope>
    <source>
        <strain evidence="9 10">KCTC 42013</strain>
    </source>
</reference>
<dbReference type="KEGG" id="tcn:H9L16_03775"/>
<dbReference type="InterPro" id="IPR049278">
    <property type="entry name" value="MS_channel_C"/>
</dbReference>
<evidence type="ECO:0000256" key="5">
    <source>
        <dbReference type="ARBA" id="ARBA00023136"/>
    </source>
</evidence>
<gene>
    <name evidence="9" type="ORF">H9L16_03775</name>
</gene>
<evidence type="ECO:0000313" key="9">
    <source>
        <dbReference type="EMBL" id="QNN70736.1"/>
    </source>
</evidence>
<dbReference type="Pfam" id="PF00924">
    <property type="entry name" value="MS_channel_2nd"/>
    <property type="match status" value="1"/>
</dbReference>
<dbReference type="GO" id="GO:0005886">
    <property type="term" value="C:plasma membrane"/>
    <property type="evidence" value="ECO:0007669"/>
    <property type="project" value="TreeGrafter"/>
</dbReference>
<comment type="subcellular location">
    <subcellularLocation>
        <location evidence="1">Endomembrane system</location>
        <topology evidence="1">Multi-pass membrane protein</topology>
    </subcellularLocation>
</comment>
<dbReference type="RefSeq" id="WP_187553252.1">
    <property type="nucleotide sequence ID" value="NZ_BMZL01000001.1"/>
</dbReference>
<feature type="transmembrane region" description="Helical" evidence="6">
    <location>
        <begin position="140"/>
        <end position="159"/>
    </location>
</feature>
<dbReference type="GO" id="GO:0071470">
    <property type="term" value="P:cellular response to osmotic stress"/>
    <property type="evidence" value="ECO:0007669"/>
    <property type="project" value="InterPro"/>
</dbReference>
<dbReference type="Pfam" id="PF21082">
    <property type="entry name" value="MS_channel_3rd"/>
    <property type="match status" value="1"/>
</dbReference>
<dbReference type="InterPro" id="IPR006685">
    <property type="entry name" value="MscS_channel_2nd"/>
</dbReference>
<keyword evidence="10" id="KW-1185">Reference proteome</keyword>
<comment type="similarity">
    <text evidence="2">Belongs to the MscS (TC 1.A.23) family.</text>
</comment>
<dbReference type="InterPro" id="IPR010920">
    <property type="entry name" value="LSM_dom_sf"/>
</dbReference>
<dbReference type="PANTHER" id="PTHR30414">
    <property type="entry name" value="MINICONDUCTANCE MECHANOSENSITIVE CHANNEL YBDG"/>
    <property type="match status" value="1"/>
</dbReference>
<dbReference type="Gene3D" id="2.30.30.60">
    <property type="match status" value="1"/>
</dbReference>
<proteinExistence type="inferred from homology"/>
<organism evidence="9 10">
    <name type="scientific">Thermomonas carbonis</name>
    <dbReference type="NCBI Taxonomy" id="1463158"/>
    <lineage>
        <taxon>Bacteria</taxon>
        <taxon>Pseudomonadati</taxon>
        <taxon>Pseudomonadota</taxon>
        <taxon>Gammaproteobacteria</taxon>
        <taxon>Lysobacterales</taxon>
        <taxon>Lysobacteraceae</taxon>
        <taxon>Thermomonas</taxon>
    </lineage>
</organism>